<keyword evidence="1" id="KW-0805">Transcription regulation</keyword>
<protein>
    <submittedName>
        <fullName evidence="6">TetR family transcriptional regulator</fullName>
    </submittedName>
</protein>
<keyword evidence="7" id="KW-1185">Reference proteome</keyword>
<dbReference type="PANTHER" id="PTHR30055">
    <property type="entry name" value="HTH-TYPE TRANSCRIPTIONAL REGULATOR RUTR"/>
    <property type="match status" value="1"/>
</dbReference>
<dbReference type="AlphaFoldDB" id="A0A8J3QBY8"/>
<dbReference type="RefSeq" id="WP_203911546.1">
    <property type="nucleotide sequence ID" value="NZ_BONY01000040.1"/>
</dbReference>
<sequence>MIRSDAVRNRMRVLQAAEEVLDEQGLSARMDEIARRAGVGVGTLYRHFATKEALYQAIVMARIDLLLDEAARLRSTGDPQTAFFAFFSKIVADAKRKKALTDALHSAGTDIKAEQSSRHAAMLDAIAGLLRNAQNAGAVRSDVAMPEVLALLRGASMAAETGDYSAPVLQRSLAILYDGLRVVSA</sequence>
<dbReference type="PRINTS" id="PR00455">
    <property type="entry name" value="HTHTETR"/>
</dbReference>
<dbReference type="InterPro" id="IPR001647">
    <property type="entry name" value="HTH_TetR"/>
</dbReference>
<dbReference type="InterPro" id="IPR049445">
    <property type="entry name" value="TetR_SbtR-like_C"/>
</dbReference>
<dbReference type="InterPro" id="IPR050109">
    <property type="entry name" value="HTH-type_TetR-like_transc_reg"/>
</dbReference>
<keyword evidence="3" id="KW-0804">Transcription</keyword>
<dbReference type="Gene3D" id="1.10.357.10">
    <property type="entry name" value="Tetracycline Repressor, domain 2"/>
    <property type="match status" value="1"/>
</dbReference>
<dbReference type="PROSITE" id="PS50977">
    <property type="entry name" value="HTH_TETR_2"/>
    <property type="match status" value="1"/>
</dbReference>
<dbReference type="Pfam" id="PF21597">
    <property type="entry name" value="TetR_C_43"/>
    <property type="match status" value="1"/>
</dbReference>
<feature type="domain" description="HTH tetR-type" evidence="5">
    <location>
        <begin position="7"/>
        <end position="66"/>
    </location>
</feature>
<name>A0A8J3QBY8_9ACTN</name>
<dbReference type="InterPro" id="IPR009057">
    <property type="entry name" value="Homeodomain-like_sf"/>
</dbReference>
<evidence type="ECO:0000313" key="6">
    <source>
        <dbReference type="EMBL" id="GIH07771.1"/>
    </source>
</evidence>
<evidence type="ECO:0000256" key="2">
    <source>
        <dbReference type="ARBA" id="ARBA00023125"/>
    </source>
</evidence>
<dbReference type="GO" id="GO:0000976">
    <property type="term" value="F:transcription cis-regulatory region binding"/>
    <property type="evidence" value="ECO:0007669"/>
    <property type="project" value="TreeGrafter"/>
</dbReference>
<dbReference type="PANTHER" id="PTHR30055:SF234">
    <property type="entry name" value="HTH-TYPE TRANSCRIPTIONAL REGULATOR BETI"/>
    <property type="match status" value="1"/>
</dbReference>
<dbReference type="InterPro" id="IPR036271">
    <property type="entry name" value="Tet_transcr_reg_TetR-rel_C_sf"/>
</dbReference>
<dbReference type="SUPFAM" id="SSF46689">
    <property type="entry name" value="Homeodomain-like"/>
    <property type="match status" value="1"/>
</dbReference>
<dbReference type="Proteomes" id="UP000612899">
    <property type="component" value="Unassembled WGS sequence"/>
</dbReference>
<feature type="DNA-binding region" description="H-T-H motif" evidence="4">
    <location>
        <begin position="29"/>
        <end position="48"/>
    </location>
</feature>
<gene>
    <name evidence="6" type="ORF">Rhe02_58380</name>
</gene>
<proteinExistence type="predicted"/>
<evidence type="ECO:0000256" key="3">
    <source>
        <dbReference type="ARBA" id="ARBA00023163"/>
    </source>
</evidence>
<dbReference type="EMBL" id="BONY01000040">
    <property type="protein sequence ID" value="GIH07771.1"/>
    <property type="molecule type" value="Genomic_DNA"/>
</dbReference>
<evidence type="ECO:0000256" key="4">
    <source>
        <dbReference type="PROSITE-ProRule" id="PRU00335"/>
    </source>
</evidence>
<evidence type="ECO:0000256" key="1">
    <source>
        <dbReference type="ARBA" id="ARBA00023015"/>
    </source>
</evidence>
<keyword evidence="2 4" id="KW-0238">DNA-binding</keyword>
<organism evidence="6 7">
    <name type="scientific">Rhizocola hellebori</name>
    <dbReference type="NCBI Taxonomy" id="1392758"/>
    <lineage>
        <taxon>Bacteria</taxon>
        <taxon>Bacillati</taxon>
        <taxon>Actinomycetota</taxon>
        <taxon>Actinomycetes</taxon>
        <taxon>Micromonosporales</taxon>
        <taxon>Micromonosporaceae</taxon>
        <taxon>Rhizocola</taxon>
    </lineage>
</organism>
<accession>A0A8J3QBY8</accession>
<reference evidence="6" key="1">
    <citation type="submission" date="2021-01" db="EMBL/GenBank/DDBJ databases">
        <title>Whole genome shotgun sequence of Rhizocola hellebori NBRC 109834.</title>
        <authorList>
            <person name="Komaki H."/>
            <person name="Tamura T."/>
        </authorList>
    </citation>
    <scope>NUCLEOTIDE SEQUENCE</scope>
    <source>
        <strain evidence="6">NBRC 109834</strain>
    </source>
</reference>
<dbReference type="Pfam" id="PF00440">
    <property type="entry name" value="TetR_N"/>
    <property type="match status" value="1"/>
</dbReference>
<dbReference type="SUPFAM" id="SSF48498">
    <property type="entry name" value="Tetracyclin repressor-like, C-terminal domain"/>
    <property type="match status" value="1"/>
</dbReference>
<evidence type="ECO:0000313" key="7">
    <source>
        <dbReference type="Proteomes" id="UP000612899"/>
    </source>
</evidence>
<evidence type="ECO:0000259" key="5">
    <source>
        <dbReference type="PROSITE" id="PS50977"/>
    </source>
</evidence>
<dbReference type="GO" id="GO:0003700">
    <property type="term" value="F:DNA-binding transcription factor activity"/>
    <property type="evidence" value="ECO:0007669"/>
    <property type="project" value="TreeGrafter"/>
</dbReference>
<comment type="caution">
    <text evidence="6">The sequence shown here is derived from an EMBL/GenBank/DDBJ whole genome shotgun (WGS) entry which is preliminary data.</text>
</comment>